<organism evidence="1 2">
    <name type="scientific">Haloplanus rubicundus</name>
    <dbReference type="NCBI Taxonomy" id="1547898"/>
    <lineage>
        <taxon>Archaea</taxon>
        <taxon>Methanobacteriati</taxon>
        <taxon>Methanobacteriota</taxon>
        <taxon>Stenosarchaea group</taxon>
        <taxon>Halobacteria</taxon>
        <taxon>Halobacteriales</taxon>
        <taxon>Haloferacaceae</taxon>
        <taxon>Haloplanus</taxon>
    </lineage>
</organism>
<dbReference type="InterPro" id="IPR036390">
    <property type="entry name" value="WH_DNA-bd_sf"/>
</dbReference>
<proteinExistence type="predicted"/>
<keyword evidence="2" id="KW-1185">Reference proteome</keyword>
<dbReference type="RefSeq" id="WP_114585028.1">
    <property type="nucleotide sequence ID" value="NZ_CP031150.1"/>
</dbReference>
<name>A0A345E108_9EURY</name>
<dbReference type="SUPFAM" id="SSF46785">
    <property type="entry name" value="Winged helix' DNA-binding domain"/>
    <property type="match status" value="1"/>
</dbReference>
<evidence type="ECO:0000313" key="1">
    <source>
        <dbReference type="EMBL" id="AXG05880.1"/>
    </source>
</evidence>
<dbReference type="Proteomes" id="UP000253273">
    <property type="component" value="Chromosome"/>
</dbReference>
<sequence>MADIDYKEQVKVFKALNSEVRLRLLRRATEEKAISAPDLAQEEEFEITPESIVNNLNRLEEAGFLESSDVRGPGNRPRKEFSLKGKGRSLVFEVIEDDYLFTFEEADVADY</sequence>
<protein>
    <submittedName>
        <fullName evidence="1">ArsR family transcriptional regulator</fullName>
    </submittedName>
</protein>
<gene>
    <name evidence="1" type="ORF">DU500_05185</name>
</gene>
<reference evidence="1 2" key="1">
    <citation type="submission" date="2018-07" db="EMBL/GenBank/DDBJ databases">
        <title>Genome sequences of Haloplanus sp. CBA1113.</title>
        <authorList>
            <person name="Kim Y.B."/>
            <person name="Roh S.W."/>
        </authorList>
    </citation>
    <scope>NUCLEOTIDE SEQUENCE [LARGE SCALE GENOMIC DNA]</scope>
    <source>
        <strain evidence="1 2">CBA1113</strain>
    </source>
</reference>
<dbReference type="Gene3D" id="1.10.10.10">
    <property type="entry name" value="Winged helix-like DNA-binding domain superfamily/Winged helix DNA-binding domain"/>
    <property type="match status" value="1"/>
</dbReference>
<dbReference type="InterPro" id="IPR036388">
    <property type="entry name" value="WH-like_DNA-bd_sf"/>
</dbReference>
<dbReference type="AlphaFoldDB" id="A0A345E108"/>
<accession>A0A345E108</accession>
<dbReference type="EMBL" id="CP031150">
    <property type="protein sequence ID" value="AXG05880.1"/>
    <property type="molecule type" value="Genomic_DNA"/>
</dbReference>
<dbReference type="KEGG" id="haj:DU500_05185"/>
<evidence type="ECO:0000313" key="2">
    <source>
        <dbReference type="Proteomes" id="UP000253273"/>
    </source>
</evidence>
<dbReference type="OrthoDB" id="350562at2157"/>
<dbReference type="GeneID" id="37282756"/>